<keyword evidence="4" id="KW-0862">Zinc</keyword>
<accession>A0A2G7SQ89</accession>
<dbReference type="Gene3D" id="3.40.50.10310">
    <property type="entry name" value="Creatininase"/>
    <property type="match status" value="1"/>
</dbReference>
<proteinExistence type="inferred from homology"/>
<comment type="cofactor">
    <cofactor evidence="1">
        <name>Zn(2+)</name>
        <dbReference type="ChEBI" id="CHEBI:29105"/>
    </cofactor>
</comment>
<organism evidence="6">
    <name type="scientific">Chryseobacterium sp. B5</name>
    <dbReference type="NCBI Taxonomy" id="2050562"/>
    <lineage>
        <taxon>Bacteria</taxon>
        <taxon>Pseudomonadati</taxon>
        <taxon>Bacteroidota</taxon>
        <taxon>Flavobacteriia</taxon>
        <taxon>Flavobacteriales</taxon>
        <taxon>Weeksellaceae</taxon>
        <taxon>Chryseobacterium group</taxon>
        <taxon>Chryseobacterium</taxon>
    </lineage>
</organism>
<protein>
    <submittedName>
        <fullName evidence="6">Creatininase</fullName>
    </submittedName>
</protein>
<name>A0A2G7SQ89_9FLAO</name>
<evidence type="ECO:0000256" key="4">
    <source>
        <dbReference type="ARBA" id="ARBA00022833"/>
    </source>
</evidence>
<dbReference type="PANTHER" id="PTHR35005:SF1">
    <property type="entry name" value="2-AMINO-5-FORMYLAMINO-6-RIBOSYLAMINOPYRIMIDIN-4(3H)-ONE 5'-MONOPHOSPHATE DEFORMYLASE"/>
    <property type="match status" value="1"/>
</dbReference>
<dbReference type="PANTHER" id="PTHR35005">
    <property type="entry name" value="3-DEHYDRO-SCYLLO-INOSOSE HYDROLASE"/>
    <property type="match status" value="1"/>
</dbReference>
<evidence type="ECO:0000256" key="2">
    <source>
        <dbReference type="ARBA" id="ARBA00022723"/>
    </source>
</evidence>
<evidence type="ECO:0000256" key="5">
    <source>
        <dbReference type="ARBA" id="ARBA00024029"/>
    </source>
</evidence>
<keyword evidence="2" id="KW-0479">Metal-binding</keyword>
<evidence type="ECO:0000313" key="6">
    <source>
        <dbReference type="EMBL" id="PII29825.1"/>
    </source>
</evidence>
<dbReference type="GO" id="GO:0009231">
    <property type="term" value="P:riboflavin biosynthetic process"/>
    <property type="evidence" value="ECO:0007669"/>
    <property type="project" value="TreeGrafter"/>
</dbReference>
<dbReference type="GO" id="GO:0016811">
    <property type="term" value="F:hydrolase activity, acting on carbon-nitrogen (but not peptide) bonds, in linear amides"/>
    <property type="evidence" value="ECO:0007669"/>
    <property type="project" value="TreeGrafter"/>
</dbReference>
<comment type="caution">
    <text evidence="6">The sequence shown here is derived from an EMBL/GenBank/DDBJ whole genome shotgun (WGS) entry which is preliminary data.</text>
</comment>
<keyword evidence="3" id="KW-0378">Hydrolase</keyword>
<comment type="similarity">
    <text evidence="5">Belongs to the creatininase superfamily.</text>
</comment>
<evidence type="ECO:0000256" key="3">
    <source>
        <dbReference type="ARBA" id="ARBA00022801"/>
    </source>
</evidence>
<dbReference type="SUPFAM" id="SSF102215">
    <property type="entry name" value="Creatininase"/>
    <property type="match status" value="1"/>
</dbReference>
<gene>
    <name evidence="6" type="ORF">CTI11_29550</name>
</gene>
<reference evidence="6" key="1">
    <citation type="submission" date="2017-10" db="EMBL/GenBank/DDBJ databases">
        <title>Chryseobacterium sp. B5 is a hydrocarbonoclastic and plant growth promoting bacterium.</title>
        <authorList>
            <person name="Thijs S."/>
            <person name="Gkorezis P."/>
            <person name="Van Hamme J."/>
        </authorList>
    </citation>
    <scope>NUCLEOTIDE SEQUENCE</scope>
    <source>
        <strain evidence="6">B5</strain>
    </source>
</reference>
<dbReference type="AlphaFoldDB" id="A0A2G7SQ89"/>
<dbReference type="Pfam" id="PF02633">
    <property type="entry name" value="Creatininase"/>
    <property type="match status" value="1"/>
</dbReference>
<dbReference type="InterPro" id="IPR024087">
    <property type="entry name" value="Creatininase-like_sf"/>
</dbReference>
<dbReference type="GO" id="GO:0046872">
    <property type="term" value="F:metal ion binding"/>
    <property type="evidence" value="ECO:0007669"/>
    <property type="project" value="UniProtKB-KW"/>
</dbReference>
<dbReference type="InterPro" id="IPR003785">
    <property type="entry name" value="Creatininase/forma_Hydrolase"/>
</dbReference>
<dbReference type="EMBL" id="PEKC01000292">
    <property type="protein sequence ID" value="PII29825.1"/>
    <property type="molecule type" value="Genomic_DNA"/>
</dbReference>
<evidence type="ECO:0000256" key="1">
    <source>
        <dbReference type="ARBA" id="ARBA00001947"/>
    </source>
</evidence>
<sequence length="287" mass="30587">MQDSPPEQISPGAWPSRWWAEASARDFAQAQASGLAAETIAVLPVAAVEQHGPHLPMSVDARLLQGVIDAALPLLPPELPALFLPPQNIGFSVEHQSFAGTLTLSPATVIALWTELGACVARAGVRRLLLLNGHGGQVSVMDIVARELRMRHGLLVYSSSWFGLVDDAANAQFSAHEHRFGIHGGEVETSMMLHLAPETVRMEHARDFHSTSEDRAQRHALLGNGRSAKMGWAIEDYNVCGAVGNAAGATAERGALMVEASARGLVRLLSEMVALPADTVGRAPEPL</sequence>